<name>A0A540NH21_MALBA</name>
<evidence type="ECO:0000313" key="2">
    <source>
        <dbReference type="EMBL" id="TQE10309.1"/>
    </source>
</evidence>
<dbReference type="PANTHER" id="PTHR31373:SF17">
    <property type="entry name" value="OS06G0652100 PROTEIN"/>
    <property type="match status" value="1"/>
</dbReference>
<dbReference type="InterPro" id="IPR011205">
    <property type="entry name" value="UCP015417_vWA"/>
</dbReference>
<dbReference type="PANTHER" id="PTHR31373">
    <property type="entry name" value="OS06G0652100 PROTEIN"/>
    <property type="match status" value="1"/>
</dbReference>
<protein>
    <recommendedName>
        <fullName evidence="1">DUF2828 domain-containing protein</fullName>
    </recommendedName>
</protein>
<keyword evidence="3" id="KW-1185">Reference proteome</keyword>
<organism evidence="2 3">
    <name type="scientific">Malus baccata</name>
    <name type="common">Siberian crab apple</name>
    <name type="synonym">Pyrus baccata</name>
    <dbReference type="NCBI Taxonomy" id="106549"/>
    <lineage>
        <taxon>Eukaryota</taxon>
        <taxon>Viridiplantae</taxon>
        <taxon>Streptophyta</taxon>
        <taxon>Embryophyta</taxon>
        <taxon>Tracheophyta</taxon>
        <taxon>Spermatophyta</taxon>
        <taxon>Magnoliopsida</taxon>
        <taxon>eudicotyledons</taxon>
        <taxon>Gunneridae</taxon>
        <taxon>Pentapetalae</taxon>
        <taxon>rosids</taxon>
        <taxon>fabids</taxon>
        <taxon>Rosales</taxon>
        <taxon>Rosaceae</taxon>
        <taxon>Amygdaloideae</taxon>
        <taxon>Maleae</taxon>
        <taxon>Malus</taxon>
    </lineage>
</organism>
<evidence type="ECO:0000313" key="3">
    <source>
        <dbReference type="Proteomes" id="UP000315295"/>
    </source>
</evidence>
<dbReference type="Proteomes" id="UP000315295">
    <property type="component" value="Unassembled WGS sequence"/>
</dbReference>
<dbReference type="STRING" id="106549.A0A540NH21"/>
<sequence>MPNPKCQPFTGLCRNGSYYSSRSSGDQTLHTTTSSPTARFWQSLHRPHSCQFQPYYDSADAAETPNGLDIEKISTFLSSGVRGTGKSDKEGFYKAAFWLHQNHPKTLACNATDMEFDEASENNWETDYEAIRRKFKEKGVWGCGAANCLLESEALKLYAGVRDTTRSGASVWLLQEYAQVVHE</sequence>
<dbReference type="EMBL" id="VIEB01000044">
    <property type="protein sequence ID" value="TQE10309.1"/>
    <property type="molecule type" value="Genomic_DNA"/>
</dbReference>
<reference evidence="2 3" key="1">
    <citation type="journal article" date="2019" name="G3 (Bethesda)">
        <title>Sequencing of a Wild Apple (Malus baccata) Genome Unravels the Differences Between Cultivated and Wild Apple Species Regarding Disease Resistance and Cold Tolerance.</title>
        <authorList>
            <person name="Chen X."/>
        </authorList>
    </citation>
    <scope>NUCLEOTIDE SEQUENCE [LARGE SCALE GENOMIC DNA]</scope>
    <source>
        <strain evidence="3">cv. Shandingzi</strain>
        <tissue evidence="2">Leaves</tissue>
    </source>
</reference>
<evidence type="ECO:0000259" key="1">
    <source>
        <dbReference type="Pfam" id="PF11443"/>
    </source>
</evidence>
<accession>A0A540NH21</accession>
<dbReference type="InterPro" id="IPR058580">
    <property type="entry name" value="DUF2828"/>
</dbReference>
<dbReference type="AlphaFoldDB" id="A0A540NH21"/>
<comment type="caution">
    <text evidence="2">The sequence shown here is derived from an EMBL/GenBank/DDBJ whole genome shotgun (WGS) entry which is preliminary data.</text>
</comment>
<gene>
    <name evidence="2" type="ORF">C1H46_004148</name>
</gene>
<dbReference type="Pfam" id="PF11443">
    <property type="entry name" value="DUF2828"/>
    <property type="match status" value="1"/>
</dbReference>
<feature type="domain" description="DUF2828" evidence="1">
    <location>
        <begin position="76"/>
        <end position="114"/>
    </location>
</feature>
<proteinExistence type="predicted"/>